<evidence type="ECO:0000256" key="1">
    <source>
        <dbReference type="SAM" id="Phobius"/>
    </source>
</evidence>
<sequence>MSAGVTINAAGALTGILATDPVVANFAAFGLFFVFLAAFAGNAEGLAGLVLALCGCLLALAGAALVLRSRAELGAAWSLVPTADQDTGLVTTGPYHLIRHPSTSACRCSRWARPLPSAAGLPSWLCFPRLCRRSCGAHVWRRYF</sequence>
<keyword evidence="1" id="KW-0472">Membrane</keyword>
<comment type="caution">
    <text evidence="2">The sequence shown here is derived from an EMBL/GenBank/DDBJ whole genome shotgun (WGS) entry which is preliminary data.</text>
</comment>
<dbReference type="Gene3D" id="1.20.120.1630">
    <property type="match status" value="1"/>
</dbReference>
<reference evidence="2 3" key="1">
    <citation type="submission" date="2018-09" db="EMBL/GenBank/DDBJ databases">
        <title>Mesorhizobium carmichaelinearum sp. nov. isolated from Carmichaelinea spp. root nodules in New Zealand.</title>
        <authorList>
            <person name="De Meyer S.E."/>
        </authorList>
    </citation>
    <scope>NUCLEOTIDE SEQUENCE [LARGE SCALE GENOMIC DNA]</scope>
    <source>
        <strain evidence="2 3">ICMP19557</strain>
    </source>
</reference>
<protein>
    <submittedName>
        <fullName evidence="2">Uncharacterized protein</fullName>
    </submittedName>
</protein>
<keyword evidence="1" id="KW-0812">Transmembrane</keyword>
<organism evidence="2 3">
    <name type="scientific">Mesorhizobium waimense</name>
    <dbReference type="NCBI Taxonomy" id="1300307"/>
    <lineage>
        <taxon>Bacteria</taxon>
        <taxon>Pseudomonadati</taxon>
        <taxon>Pseudomonadota</taxon>
        <taxon>Alphaproteobacteria</taxon>
        <taxon>Hyphomicrobiales</taxon>
        <taxon>Phyllobacteriaceae</taxon>
        <taxon>Mesorhizobium</taxon>
    </lineage>
</organism>
<proteinExistence type="predicted"/>
<keyword evidence="1" id="KW-1133">Transmembrane helix</keyword>
<accession>A0A3A5JY23</accession>
<name>A0A3A5JY23_9HYPH</name>
<dbReference type="EMBL" id="QZWZ01000063">
    <property type="protein sequence ID" value="RJT27257.1"/>
    <property type="molecule type" value="Genomic_DNA"/>
</dbReference>
<feature type="transmembrane region" description="Helical" evidence="1">
    <location>
        <begin position="22"/>
        <end position="40"/>
    </location>
</feature>
<dbReference type="Proteomes" id="UP000272706">
    <property type="component" value="Unassembled WGS sequence"/>
</dbReference>
<gene>
    <name evidence="2" type="ORF">D3227_36405</name>
</gene>
<keyword evidence="3" id="KW-1185">Reference proteome</keyword>
<dbReference type="AlphaFoldDB" id="A0A3A5JY23"/>
<evidence type="ECO:0000313" key="3">
    <source>
        <dbReference type="Proteomes" id="UP000272706"/>
    </source>
</evidence>
<evidence type="ECO:0000313" key="2">
    <source>
        <dbReference type="EMBL" id="RJT27257.1"/>
    </source>
</evidence>
<feature type="transmembrane region" description="Helical" evidence="1">
    <location>
        <begin position="46"/>
        <end position="67"/>
    </location>
</feature>